<name>A0A8J8GIC5_9BACI</name>
<keyword evidence="11" id="KW-1185">Reference proteome</keyword>
<evidence type="ECO:0000259" key="9">
    <source>
        <dbReference type="SMART" id="SM00977"/>
    </source>
</evidence>
<dbReference type="Gene3D" id="3.30.465.60">
    <property type="match status" value="1"/>
</dbReference>
<gene>
    <name evidence="8 10" type="primary">tilS</name>
    <name evidence="10" type="ORF">HR057_14220</name>
</gene>
<dbReference type="PANTHER" id="PTHR43033">
    <property type="entry name" value="TRNA(ILE)-LYSIDINE SYNTHASE-RELATED"/>
    <property type="match status" value="1"/>
</dbReference>
<keyword evidence="6 8" id="KW-0067">ATP-binding</keyword>
<dbReference type="InterPro" id="IPR012094">
    <property type="entry name" value="tRNA_Ile_lys_synt"/>
</dbReference>
<dbReference type="InterPro" id="IPR012796">
    <property type="entry name" value="Lysidine-tRNA-synth_C"/>
</dbReference>
<dbReference type="HAMAP" id="MF_01161">
    <property type="entry name" value="tRNA_Ile_lys_synt"/>
    <property type="match status" value="1"/>
</dbReference>
<dbReference type="EC" id="6.3.4.19" evidence="8"/>
<comment type="caution">
    <text evidence="10">The sequence shown here is derived from an EMBL/GenBank/DDBJ whole genome shotgun (WGS) entry which is preliminary data.</text>
</comment>
<dbReference type="RefSeq" id="WP_173732103.1">
    <property type="nucleotide sequence ID" value="NZ_JABTTE010000023.1"/>
</dbReference>
<dbReference type="SUPFAM" id="SSF52402">
    <property type="entry name" value="Adenine nucleotide alpha hydrolases-like"/>
    <property type="match status" value="1"/>
</dbReference>
<dbReference type="PANTHER" id="PTHR43033:SF1">
    <property type="entry name" value="TRNA(ILE)-LYSIDINE SYNTHASE-RELATED"/>
    <property type="match status" value="1"/>
</dbReference>
<dbReference type="EMBL" id="JABTTE010000023">
    <property type="protein sequence ID" value="NSL52908.1"/>
    <property type="molecule type" value="Genomic_DNA"/>
</dbReference>
<comment type="catalytic activity">
    <reaction evidence="7 8">
        <text>cytidine(34) in tRNA(Ile2) + L-lysine + ATP = lysidine(34) in tRNA(Ile2) + AMP + diphosphate + H(+)</text>
        <dbReference type="Rhea" id="RHEA:43744"/>
        <dbReference type="Rhea" id="RHEA-COMP:10625"/>
        <dbReference type="Rhea" id="RHEA-COMP:10670"/>
        <dbReference type="ChEBI" id="CHEBI:15378"/>
        <dbReference type="ChEBI" id="CHEBI:30616"/>
        <dbReference type="ChEBI" id="CHEBI:32551"/>
        <dbReference type="ChEBI" id="CHEBI:33019"/>
        <dbReference type="ChEBI" id="CHEBI:82748"/>
        <dbReference type="ChEBI" id="CHEBI:83665"/>
        <dbReference type="ChEBI" id="CHEBI:456215"/>
        <dbReference type="EC" id="6.3.4.19"/>
    </reaction>
</comment>
<dbReference type="Proteomes" id="UP000625804">
    <property type="component" value="Unassembled WGS sequence"/>
</dbReference>
<dbReference type="InterPro" id="IPR014729">
    <property type="entry name" value="Rossmann-like_a/b/a_fold"/>
</dbReference>
<dbReference type="GO" id="GO:0005524">
    <property type="term" value="F:ATP binding"/>
    <property type="evidence" value="ECO:0007669"/>
    <property type="project" value="UniProtKB-UniRule"/>
</dbReference>
<reference evidence="10" key="1">
    <citation type="submission" date="2020-06" db="EMBL/GenBank/DDBJ databases">
        <title>A novel thermopfilic bacterium from Erzurum, Turkey.</title>
        <authorList>
            <person name="Adiguzel A."/>
            <person name="Ay H."/>
            <person name="Baltaci M.O."/>
        </authorList>
    </citation>
    <scope>NUCLEOTIDE SEQUENCE</scope>
    <source>
        <strain evidence="10">P2</strain>
    </source>
</reference>
<dbReference type="InterPro" id="IPR011063">
    <property type="entry name" value="TilS/TtcA_N"/>
</dbReference>
<dbReference type="AlphaFoldDB" id="A0A8J8GIC5"/>
<feature type="binding site" evidence="8">
    <location>
        <begin position="27"/>
        <end position="32"/>
    </location>
    <ligand>
        <name>ATP</name>
        <dbReference type="ChEBI" id="CHEBI:30616"/>
    </ligand>
</feature>
<evidence type="ECO:0000256" key="7">
    <source>
        <dbReference type="ARBA" id="ARBA00048539"/>
    </source>
</evidence>
<keyword evidence="2 8" id="KW-0963">Cytoplasm</keyword>
<evidence type="ECO:0000256" key="8">
    <source>
        <dbReference type="HAMAP-Rule" id="MF_01161"/>
    </source>
</evidence>
<proteinExistence type="inferred from homology"/>
<comment type="function">
    <text evidence="8">Ligates lysine onto the cytidine present at position 34 of the AUA codon-specific tRNA(Ile) that contains the anticodon CAU, in an ATP-dependent manner. Cytidine is converted to lysidine, thus changing the amino acid specificity of the tRNA from methionine to isoleucine.</text>
</comment>
<evidence type="ECO:0000256" key="1">
    <source>
        <dbReference type="ARBA" id="ARBA00004496"/>
    </source>
</evidence>
<evidence type="ECO:0000256" key="4">
    <source>
        <dbReference type="ARBA" id="ARBA00022694"/>
    </source>
</evidence>
<dbReference type="NCBIfam" id="TIGR02432">
    <property type="entry name" value="lysidine_TilS_N"/>
    <property type="match status" value="1"/>
</dbReference>
<keyword evidence="3 8" id="KW-0436">Ligase</keyword>
<evidence type="ECO:0000256" key="2">
    <source>
        <dbReference type="ARBA" id="ARBA00022490"/>
    </source>
</evidence>
<evidence type="ECO:0000313" key="11">
    <source>
        <dbReference type="Proteomes" id="UP000625804"/>
    </source>
</evidence>
<sequence>MKFDKVRQFIEKHQLLKKGSTVVVGVSGGPDSIALLHYLWTFKDKWELSLIAAHVDHMFRGKQSYEDLLFVKDFCEKLQITFEGTSIDVPEYIKIHQLTPQVAARECRYQFYSRVLEKYSAQYLALAHHGDDQVETMLMRMVRGSYGKGLAGIPVKRDFHGAEIIRPFLCLTRDEIEQYIDEFHLSYRVDPSNEKDDYQRNRFRHYVLPFLKSENPNVAERFQTISELLMEDEKLLEEYAAQGIEKAVIEKTEKKVVFLINEFKSLPISLQRRGIQLILKYLYKSIPSNLATIHIDQLLSLLKTKHPSGILHFPKGLIVTKSYHQCTLAIGEETEKHYLPLELQVPGEVFITDDVSIKAEWVKDIPKTMSGVDYFICTSDHIALPIHIRTRKTGDRMTLKGMVGTKKLKDIFIDEKIPREKRDRWPVVVDGNGEILWLPLLKKSRFFFDQRESTSNNSHVYLLLQYILYNKEL</sequence>
<accession>A0A8J8GIC5</accession>
<dbReference type="InterPro" id="IPR012795">
    <property type="entry name" value="tRNA_Ile_lys_synt_N"/>
</dbReference>
<evidence type="ECO:0000313" key="10">
    <source>
        <dbReference type="EMBL" id="NSL52908.1"/>
    </source>
</evidence>
<feature type="domain" description="Lysidine-tRNA(Ile) synthetase C-terminal" evidence="9">
    <location>
        <begin position="386"/>
        <end position="459"/>
    </location>
</feature>
<dbReference type="Pfam" id="PF01171">
    <property type="entry name" value="ATP_bind_3"/>
    <property type="match status" value="1"/>
</dbReference>
<dbReference type="NCBIfam" id="TIGR02433">
    <property type="entry name" value="lysidine_TilS_C"/>
    <property type="match status" value="1"/>
</dbReference>
<comment type="subcellular location">
    <subcellularLocation>
        <location evidence="1 8">Cytoplasm</location>
    </subcellularLocation>
</comment>
<dbReference type="Gene3D" id="3.40.50.620">
    <property type="entry name" value="HUPs"/>
    <property type="match status" value="1"/>
</dbReference>
<dbReference type="SUPFAM" id="SSF82829">
    <property type="entry name" value="MesJ substrate recognition domain-like"/>
    <property type="match status" value="1"/>
</dbReference>
<organism evidence="10 11">
    <name type="scientific">Calidifontibacillus erzurumensis</name>
    <dbReference type="NCBI Taxonomy" id="2741433"/>
    <lineage>
        <taxon>Bacteria</taxon>
        <taxon>Bacillati</taxon>
        <taxon>Bacillota</taxon>
        <taxon>Bacilli</taxon>
        <taxon>Bacillales</taxon>
        <taxon>Bacillaceae</taxon>
        <taxon>Calidifontibacillus/Schinkia group</taxon>
        <taxon>Calidifontibacillus</taxon>
    </lineage>
</organism>
<evidence type="ECO:0000256" key="3">
    <source>
        <dbReference type="ARBA" id="ARBA00022598"/>
    </source>
</evidence>
<comment type="domain">
    <text evidence="8">The N-terminal region contains the highly conserved SGGXDS motif, predicted to be a P-loop motif involved in ATP binding.</text>
</comment>
<comment type="similarity">
    <text evidence="8">Belongs to the tRNA(Ile)-lysidine synthase family.</text>
</comment>
<evidence type="ECO:0000256" key="5">
    <source>
        <dbReference type="ARBA" id="ARBA00022741"/>
    </source>
</evidence>
<protein>
    <recommendedName>
        <fullName evidence="8">tRNA(Ile)-lysidine synthase</fullName>
        <ecNumber evidence="8">6.3.4.19</ecNumber>
    </recommendedName>
    <alternativeName>
        <fullName evidence="8">tRNA(Ile)-2-lysyl-cytidine synthase</fullName>
    </alternativeName>
    <alternativeName>
        <fullName evidence="8">tRNA(Ile)-lysidine synthetase</fullName>
    </alternativeName>
</protein>
<keyword evidence="5 8" id="KW-0547">Nucleotide-binding</keyword>
<dbReference type="SMART" id="SM00977">
    <property type="entry name" value="TilS_C"/>
    <property type="match status" value="1"/>
</dbReference>
<dbReference type="GO" id="GO:0032267">
    <property type="term" value="F:tRNA(Ile)-lysidine synthase activity"/>
    <property type="evidence" value="ECO:0007669"/>
    <property type="project" value="UniProtKB-EC"/>
</dbReference>
<dbReference type="SUPFAM" id="SSF56037">
    <property type="entry name" value="PheT/TilS domain"/>
    <property type="match status" value="1"/>
</dbReference>
<dbReference type="GO" id="GO:0006400">
    <property type="term" value="P:tRNA modification"/>
    <property type="evidence" value="ECO:0007669"/>
    <property type="project" value="UniProtKB-UniRule"/>
</dbReference>
<keyword evidence="4 8" id="KW-0819">tRNA processing</keyword>
<dbReference type="GO" id="GO:0005737">
    <property type="term" value="C:cytoplasm"/>
    <property type="evidence" value="ECO:0007669"/>
    <property type="project" value="UniProtKB-SubCell"/>
</dbReference>
<dbReference type="CDD" id="cd01992">
    <property type="entry name" value="TilS_N"/>
    <property type="match status" value="1"/>
</dbReference>
<dbReference type="Pfam" id="PF11734">
    <property type="entry name" value="TilS_C"/>
    <property type="match status" value="1"/>
</dbReference>
<evidence type="ECO:0000256" key="6">
    <source>
        <dbReference type="ARBA" id="ARBA00022840"/>
    </source>
</evidence>